<organism evidence="5 6">
    <name type="scientific">Candidatus Reidiella endopervernicosa</name>
    <dbReference type="NCBI Taxonomy" id="2738883"/>
    <lineage>
        <taxon>Bacteria</taxon>
        <taxon>Pseudomonadati</taxon>
        <taxon>Pseudomonadota</taxon>
        <taxon>Gammaproteobacteria</taxon>
        <taxon>Candidatus Reidiella</taxon>
    </lineage>
</organism>
<dbReference type="InterPro" id="IPR050595">
    <property type="entry name" value="Bact_response_regulator"/>
</dbReference>
<dbReference type="CDD" id="cd17569">
    <property type="entry name" value="REC_HupR-like"/>
    <property type="match status" value="1"/>
</dbReference>
<evidence type="ECO:0000256" key="1">
    <source>
        <dbReference type="ARBA" id="ARBA00022553"/>
    </source>
</evidence>
<evidence type="ECO:0000313" key="6">
    <source>
        <dbReference type="Proteomes" id="UP000509658"/>
    </source>
</evidence>
<dbReference type="SUPFAM" id="SSF52172">
    <property type="entry name" value="CheY-like"/>
    <property type="match status" value="1"/>
</dbReference>
<dbReference type="EMBL" id="CP054491">
    <property type="protein sequence ID" value="QKQ28276.1"/>
    <property type="molecule type" value="Genomic_DNA"/>
</dbReference>
<evidence type="ECO:0000256" key="3">
    <source>
        <dbReference type="SAM" id="Coils"/>
    </source>
</evidence>
<reference evidence="5 6" key="1">
    <citation type="submission" date="2020-05" db="EMBL/GenBank/DDBJ databases">
        <title>Horizontal transmission and recombination maintain forever young bacterial symbiont genomes.</title>
        <authorList>
            <person name="Russell S.L."/>
            <person name="Pepper-Tunick E."/>
            <person name="Svedberg J."/>
            <person name="Byrne A."/>
            <person name="Ruelas Castillo J."/>
            <person name="Vollmers C."/>
            <person name="Beinart R.A."/>
            <person name="Corbett-Detig R."/>
        </authorList>
    </citation>
    <scope>NUCLEOTIDE SEQUENCE [LARGE SCALE GENOMIC DNA]</scope>
    <source>
        <strain evidence="5">Santa_Monica_outfall</strain>
    </source>
</reference>
<dbReference type="Proteomes" id="UP000509658">
    <property type="component" value="Chromosome"/>
</dbReference>
<evidence type="ECO:0000313" key="5">
    <source>
        <dbReference type="EMBL" id="QKQ28276.1"/>
    </source>
</evidence>
<protein>
    <submittedName>
        <fullName evidence="5">Response regulator</fullName>
    </submittedName>
</protein>
<dbReference type="AlphaFoldDB" id="A0A6N0I190"/>
<dbReference type="InterPro" id="IPR001789">
    <property type="entry name" value="Sig_transdc_resp-reg_receiver"/>
</dbReference>
<dbReference type="KEGG" id="rev:HUE57_13625"/>
<feature type="modified residue" description="4-aspartylphosphate" evidence="2">
    <location>
        <position position="53"/>
    </location>
</feature>
<dbReference type="SMART" id="SM00448">
    <property type="entry name" value="REC"/>
    <property type="match status" value="1"/>
</dbReference>
<feature type="domain" description="Response regulatory" evidence="4">
    <location>
        <begin position="4"/>
        <end position="119"/>
    </location>
</feature>
<dbReference type="Gene3D" id="3.30.450.20">
    <property type="entry name" value="PAS domain"/>
    <property type="match status" value="1"/>
</dbReference>
<keyword evidence="1 2" id="KW-0597">Phosphoprotein</keyword>
<dbReference type="GO" id="GO:0000160">
    <property type="term" value="P:phosphorelay signal transduction system"/>
    <property type="evidence" value="ECO:0007669"/>
    <property type="project" value="InterPro"/>
</dbReference>
<proteinExistence type="predicted"/>
<dbReference type="PANTHER" id="PTHR44591">
    <property type="entry name" value="STRESS RESPONSE REGULATOR PROTEIN 1"/>
    <property type="match status" value="1"/>
</dbReference>
<keyword evidence="6" id="KW-1185">Reference proteome</keyword>
<keyword evidence="3" id="KW-0175">Coiled coil</keyword>
<accession>A0A6N0I190</accession>
<dbReference type="Pfam" id="PF00072">
    <property type="entry name" value="Response_reg"/>
    <property type="match status" value="1"/>
</dbReference>
<feature type="coiled-coil region" evidence="3">
    <location>
        <begin position="121"/>
        <end position="170"/>
    </location>
</feature>
<dbReference type="PANTHER" id="PTHR44591:SF19">
    <property type="entry name" value="TWO-COMPONENT RESPONSE REGULATOR-RELATED"/>
    <property type="match status" value="1"/>
</dbReference>
<evidence type="ECO:0000259" key="4">
    <source>
        <dbReference type="PROSITE" id="PS50110"/>
    </source>
</evidence>
<sequence>MGRTLLLVDDEENILRALVRLLRRDGYKILTADSGKAGLDILREHDVGVLLSDQRMPGMSGSEFLAEVRKLYPETVRMVLSGYTDLSSVTNAINHGSIYRFLSKPWEDDLLRENIKDAFQHQELASENVRLAAELKHANELLEGKNRELLRDVEEQMETLQINLRALDVTQEILEKLPVAVMGIGDDGTIAVANVKANQLLSRPSGMVGQSVSDVMPAELIKLFARDERVDHPVPTHLQLGEMGSVSAYCCRIGEASDGRGSILVLIENPKAQLHSVGGSIGR</sequence>
<dbReference type="Gene3D" id="3.40.50.2300">
    <property type="match status" value="1"/>
</dbReference>
<dbReference type="PROSITE" id="PS50110">
    <property type="entry name" value="RESPONSE_REGULATORY"/>
    <property type="match status" value="1"/>
</dbReference>
<dbReference type="InterPro" id="IPR011006">
    <property type="entry name" value="CheY-like_superfamily"/>
</dbReference>
<gene>
    <name evidence="5" type="ORF">HUE57_13625</name>
</gene>
<name>A0A6N0I190_9GAMM</name>
<evidence type="ECO:0000256" key="2">
    <source>
        <dbReference type="PROSITE-ProRule" id="PRU00169"/>
    </source>
</evidence>